<evidence type="ECO:0000313" key="4">
    <source>
        <dbReference type="Proteomes" id="UP000704762"/>
    </source>
</evidence>
<dbReference type="InterPro" id="IPR000914">
    <property type="entry name" value="SBP_5_dom"/>
</dbReference>
<dbReference type="Gene3D" id="3.40.190.10">
    <property type="entry name" value="Periplasmic binding protein-like II"/>
    <property type="match status" value="1"/>
</dbReference>
<feature type="compositionally biased region" description="Gly residues" evidence="1">
    <location>
        <begin position="1"/>
        <end position="16"/>
    </location>
</feature>
<dbReference type="InterPro" id="IPR030678">
    <property type="entry name" value="Peptide/Ni-bd"/>
</dbReference>
<accession>A0ABS2RHE1</accession>
<name>A0ABS2RHE1_9ACTN</name>
<dbReference type="Gene3D" id="3.10.105.10">
    <property type="entry name" value="Dipeptide-binding Protein, Domain 3"/>
    <property type="match status" value="1"/>
</dbReference>
<evidence type="ECO:0000313" key="3">
    <source>
        <dbReference type="EMBL" id="MBM7798093.1"/>
    </source>
</evidence>
<dbReference type="RefSeq" id="WP_204916692.1">
    <property type="nucleotide sequence ID" value="NZ_BAAAQP010000011.1"/>
</dbReference>
<proteinExistence type="predicted"/>
<feature type="region of interest" description="Disordered" evidence="1">
    <location>
        <begin position="1"/>
        <end position="23"/>
    </location>
</feature>
<dbReference type="PIRSF" id="PIRSF002741">
    <property type="entry name" value="MppA"/>
    <property type="match status" value="1"/>
</dbReference>
<feature type="domain" description="Solute-binding protein family 5" evidence="2">
    <location>
        <begin position="104"/>
        <end position="451"/>
    </location>
</feature>
<dbReference type="Gene3D" id="3.90.76.10">
    <property type="entry name" value="Dipeptide-binding Protein, Domain 1"/>
    <property type="match status" value="1"/>
</dbReference>
<dbReference type="SUPFAM" id="SSF53850">
    <property type="entry name" value="Periplasmic binding protein-like II"/>
    <property type="match status" value="1"/>
</dbReference>
<reference evidence="3 4" key="1">
    <citation type="submission" date="2021-01" db="EMBL/GenBank/DDBJ databases">
        <title>Sequencing the genomes of 1000 actinobacteria strains.</title>
        <authorList>
            <person name="Klenk H.-P."/>
        </authorList>
    </citation>
    <scope>NUCLEOTIDE SEQUENCE [LARGE SCALE GENOMIC DNA]</scope>
    <source>
        <strain evidence="3 4">DSM 18662</strain>
    </source>
</reference>
<organism evidence="3 4">
    <name type="scientific">Microlunatus panaciterrae</name>
    <dbReference type="NCBI Taxonomy" id="400768"/>
    <lineage>
        <taxon>Bacteria</taxon>
        <taxon>Bacillati</taxon>
        <taxon>Actinomycetota</taxon>
        <taxon>Actinomycetes</taxon>
        <taxon>Propionibacteriales</taxon>
        <taxon>Propionibacteriaceae</taxon>
        <taxon>Microlunatus</taxon>
    </lineage>
</organism>
<evidence type="ECO:0000256" key="1">
    <source>
        <dbReference type="SAM" id="MobiDB-lite"/>
    </source>
</evidence>
<sequence length="545" mass="59557">MSACNSGGGGGNGTGGTEPTQKPITAQDINKQDRASLQQGGELRQAISEFGDNWNPLNVNGNNADMSAVRNPMSVSFWDFDEKGVPTANKNFLLEAKGNGATPLVVTYKLNPDAKWNDGSPIDVDDFIATWKACNGQNKKFECVSTQGYDAITDIKAGADKFEVIMSYKGAYPDWTSTFGSVLKAESVKDPETFNKGWSKLNMDWFAGPFVLDNFDQTQKVLTEKPNSKWWGDKPLLDKLTFRAISPDATAAAYVNNEIDTFDIGPDPDAYARAKTVADGEIRAAAGPNFRHFTFNQKSGLVQDKAVRQAIVRGLDRAAIGVSDLAGIDWPARPLNNHIFMENQDGYVDSAKATGLDFDPAKAKSDLDAAGWKAGADGTREKDGKKLEVKFSQLSGVPVSENEALQAQKMLAEIGIKLDIVDVPIAKFQDGTLLSQGEFDIVAFSWIGTQYPFSSIKQIYGTDQESNYSKVSIPEVDDLIKKIDVENDPKKRIDLANQADKLLWEDVNTLPLYQRPELIAVKSKLANFGAVGLSTTRIENVGYMK</sequence>
<keyword evidence="4" id="KW-1185">Reference proteome</keyword>
<dbReference type="Proteomes" id="UP000704762">
    <property type="component" value="Unassembled WGS sequence"/>
</dbReference>
<dbReference type="Pfam" id="PF00496">
    <property type="entry name" value="SBP_bac_5"/>
    <property type="match status" value="1"/>
</dbReference>
<dbReference type="PANTHER" id="PTHR30290:SF65">
    <property type="entry name" value="MONOACYL PHOSPHATIDYLINOSITOL TETRAMANNOSIDE-BINDING PROTEIN LPQW-RELATED"/>
    <property type="match status" value="1"/>
</dbReference>
<dbReference type="EMBL" id="JAFBCF010000001">
    <property type="protein sequence ID" value="MBM7798093.1"/>
    <property type="molecule type" value="Genomic_DNA"/>
</dbReference>
<comment type="caution">
    <text evidence="3">The sequence shown here is derived from an EMBL/GenBank/DDBJ whole genome shotgun (WGS) entry which is preliminary data.</text>
</comment>
<dbReference type="PANTHER" id="PTHR30290">
    <property type="entry name" value="PERIPLASMIC BINDING COMPONENT OF ABC TRANSPORTER"/>
    <property type="match status" value="1"/>
</dbReference>
<protein>
    <submittedName>
        <fullName evidence="3">Peptide/nickel transport system substrate-binding protein</fullName>
    </submittedName>
</protein>
<evidence type="ECO:0000259" key="2">
    <source>
        <dbReference type="Pfam" id="PF00496"/>
    </source>
</evidence>
<dbReference type="CDD" id="cd08501">
    <property type="entry name" value="PBP2_Lpqw"/>
    <property type="match status" value="1"/>
</dbReference>
<dbReference type="InterPro" id="IPR039424">
    <property type="entry name" value="SBP_5"/>
</dbReference>
<gene>
    <name evidence="3" type="ORF">JOE57_001014</name>
</gene>